<dbReference type="GO" id="GO:0000155">
    <property type="term" value="F:phosphorelay sensor kinase activity"/>
    <property type="evidence" value="ECO:0007669"/>
    <property type="project" value="InterPro"/>
</dbReference>
<keyword evidence="4" id="KW-0812">Transmembrane</keyword>
<name>A0A167EEW0_9BACL</name>
<gene>
    <name evidence="6" type="ORF">PNBC_08905</name>
</gene>
<dbReference type="AlphaFoldDB" id="A0A167EEW0"/>
<dbReference type="SUPFAM" id="SSF55890">
    <property type="entry name" value="Sporulation response regulatory protein Spo0B"/>
    <property type="match status" value="1"/>
</dbReference>
<dbReference type="Gene3D" id="1.10.287.130">
    <property type="match status" value="1"/>
</dbReference>
<feature type="transmembrane region" description="Helical" evidence="4">
    <location>
        <begin position="29"/>
        <end position="49"/>
    </location>
</feature>
<dbReference type="InterPro" id="IPR039506">
    <property type="entry name" value="SPOB_a"/>
</dbReference>
<dbReference type="KEGG" id="pcx:LPB68_06490"/>
<dbReference type="InterPro" id="IPR016120">
    <property type="entry name" value="Sig_transdc_His_kin_SpoOB"/>
</dbReference>
<feature type="domain" description="SpoOB alpha-helical" evidence="5">
    <location>
        <begin position="66"/>
        <end position="118"/>
    </location>
</feature>
<dbReference type="Pfam" id="PF14689">
    <property type="entry name" value="SPOB_a"/>
    <property type="match status" value="1"/>
</dbReference>
<keyword evidence="1" id="KW-0597">Phosphoprotein</keyword>
<evidence type="ECO:0000256" key="1">
    <source>
        <dbReference type="ARBA" id="ARBA00022553"/>
    </source>
</evidence>
<accession>A0A167EEW0</accession>
<dbReference type="Proteomes" id="UP000077134">
    <property type="component" value="Unassembled WGS sequence"/>
</dbReference>
<keyword evidence="7" id="KW-1185">Reference proteome</keyword>
<comment type="caution">
    <text evidence="6">The sequence shown here is derived from an EMBL/GenBank/DDBJ whole genome shotgun (WGS) entry which is preliminary data.</text>
</comment>
<keyword evidence="2" id="KW-0808">Transferase</keyword>
<organism evidence="6 7">
    <name type="scientific">Paenibacillus crassostreae</name>
    <dbReference type="NCBI Taxonomy" id="1763538"/>
    <lineage>
        <taxon>Bacteria</taxon>
        <taxon>Bacillati</taxon>
        <taxon>Bacillota</taxon>
        <taxon>Bacilli</taxon>
        <taxon>Bacillales</taxon>
        <taxon>Paenibacillaceae</taxon>
        <taxon>Paenibacillus</taxon>
    </lineage>
</organism>
<dbReference type="STRING" id="1763538.LPB68_06490"/>
<evidence type="ECO:0000256" key="3">
    <source>
        <dbReference type="ARBA" id="ARBA00022777"/>
    </source>
</evidence>
<proteinExistence type="predicted"/>
<reference evidence="6 7" key="1">
    <citation type="submission" date="2016-02" db="EMBL/GenBank/DDBJ databases">
        <title>Paenibacillus sp. LPB0068, isolated from Crassostrea gigas.</title>
        <authorList>
            <person name="Shin S.-K."/>
            <person name="Yi H."/>
        </authorList>
    </citation>
    <scope>NUCLEOTIDE SEQUENCE [LARGE SCALE GENOMIC DNA]</scope>
    <source>
        <strain evidence="6 7">LPB0068</strain>
    </source>
</reference>
<protein>
    <recommendedName>
        <fullName evidence="5">SpoOB alpha-helical domain-containing protein</fullName>
    </recommendedName>
</protein>
<evidence type="ECO:0000259" key="5">
    <source>
        <dbReference type="Pfam" id="PF14689"/>
    </source>
</evidence>
<evidence type="ECO:0000256" key="4">
    <source>
        <dbReference type="SAM" id="Phobius"/>
    </source>
</evidence>
<feature type="transmembrane region" description="Helical" evidence="4">
    <location>
        <begin position="7"/>
        <end position="23"/>
    </location>
</feature>
<dbReference type="RefSeq" id="WP_068657279.1">
    <property type="nucleotide sequence ID" value="NZ_CP017770.1"/>
</dbReference>
<dbReference type="EMBL" id="LSFN01000010">
    <property type="protein sequence ID" value="OAB75470.1"/>
    <property type="molecule type" value="Genomic_DNA"/>
</dbReference>
<keyword evidence="3" id="KW-0418">Kinase</keyword>
<evidence type="ECO:0000313" key="6">
    <source>
        <dbReference type="EMBL" id="OAB75470.1"/>
    </source>
</evidence>
<keyword evidence="4" id="KW-0472">Membrane</keyword>
<keyword evidence="4" id="KW-1133">Transmembrane helix</keyword>
<sequence length="246" mass="29036">MKSWTRLWLLAVISIWIPIFLVIRYSSFLAYVLLVLWVAIFLGIIITFIHRQNEKEKRLIIQSVEQTAIKSLNHHRHDWMNDLQIMYGYIQLKKYDKSIECVGRIKERMELEGKIAKLGIPSLVFYLQSFRTIGSNVELEVHVADDLHLNGRIMGNDAEDWVSAIVECIRIYQYKGKISWEECRKLTLSLYEENGEIVALFECDHVISNYGDLEQEIHNVVRRNRIRMEQLKSSAFSFQLRVLCDR</sequence>
<dbReference type="OrthoDB" id="2375606at2"/>
<evidence type="ECO:0000256" key="2">
    <source>
        <dbReference type="ARBA" id="ARBA00022679"/>
    </source>
</evidence>
<evidence type="ECO:0000313" key="7">
    <source>
        <dbReference type="Proteomes" id="UP000077134"/>
    </source>
</evidence>